<dbReference type="Proteomes" id="UP001344447">
    <property type="component" value="Unassembled WGS sequence"/>
</dbReference>
<feature type="transmembrane region" description="Helical" evidence="1">
    <location>
        <begin position="6"/>
        <end position="24"/>
    </location>
</feature>
<dbReference type="AlphaFoldDB" id="A0AAN7YUU9"/>
<gene>
    <name evidence="2" type="ORF">RB653_009169</name>
</gene>
<keyword evidence="1" id="KW-1133">Transmembrane helix</keyword>
<protein>
    <recommendedName>
        <fullName evidence="4">IPT/TIG domain-containing protein</fullName>
    </recommendedName>
</protein>
<evidence type="ECO:0000313" key="2">
    <source>
        <dbReference type="EMBL" id="KAK5579486.1"/>
    </source>
</evidence>
<evidence type="ECO:0000313" key="3">
    <source>
        <dbReference type="Proteomes" id="UP001344447"/>
    </source>
</evidence>
<evidence type="ECO:0000256" key="1">
    <source>
        <dbReference type="SAM" id="Phobius"/>
    </source>
</evidence>
<evidence type="ECO:0008006" key="4">
    <source>
        <dbReference type="Google" id="ProtNLM"/>
    </source>
</evidence>
<comment type="caution">
    <text evidence="2">The sequence shown here is derived from an EMBL/GenBank/DDBJ whole genome shotgun (WGS) entry which is preliminary data.</text>
</comment>
<accession>A0AAN7YUU9</accession>
<keyword evidence="3" id="KW-1185">Reference proteome</keyword>
<name>A0AAN7YUU9_9MYCE</name>
<keyword evidence="1" id="KW-0472">Membrane</keyword>
<dbReference type="EMBL" id="JAVFKY010000003">
    <property type="protein sequence ID" value="KAK5579486.1"/>
    <property type="molecule type" value="Genomic_DNA"/>
</dbReference>
<sequence length="153" mass="18016">MNIFKITLLNIIFIFLLNFYFYCYNNDVNIIYHGNDDPHNHHNHHKNDDNNIIQPVLSRVGVNGGNITISQLNSFNISQLQINFQSLQYRKHTFQCTNQVQLSDNSIECSIPKGFGTYIVVVKDEKVHSIPFFWSYKLGQLSKNNFYNRKHLY</sequence>
<keyword evidence="1" id="KW-0812">Transmembrane</keyword>
<proteinExistence type="predicted"/>
<reference evidence="2 3" key="1">
    <citation type="submission" date="2023-11" db="EMBL/GenBank/DDBJ databases">
        <title>Dfirmibasis_genome.</title>
        <authorList>
            <person name="Edelbroek B."/>
            <person name="Kjellin J."/>
            <person name="Jerlstrom-Hultqvist J."/>
            <person name="Soderbom F."/>
        </authorList>
    </citation>
    <scope>NUCLEOTIDE SEQUENCE [LARGE SCALE GENOMIC DNA]</scope>
    <source>
        <strain evidence="2 3">TNS-C-14</strain>
    </source>
</reference>
<organism evidence="2 3">
    <name type="scientific">Dictyostelium firmibasis</name>
    <dbReference type="NCBI Taxonomy" id="79012"/>
    <lineage>
        <taxon>Eukaryota</taxon>
        <taxon>Amoebozoa</taxon>
        <taxon>Evosea</taxon>
        <taxon>Eumycetozoa</taxon>
        <taxon>Dictyostelia</taxon>
        <taxon>Dictyosteliales</taxon>
        <taxon>Dictyosteliaceae</taxon>
        <taxon>Dictyostelium</taxon>
    </lineage>
</organism>